<dbReference type="PANTHER" id="PTHR43076">
    <property type="entry name" value="FO SYNTHASE (COFH)"/>
    <property type="match status" value="1"/>
</dbReference>
<feature type="domain" description="Radical SAM core" evidence="7">
    <location>
        <begin position="124"/>
        <end position="361"/>
    </location>
</feature>
<organism evidence="9 10">
    <name type="scientific">Xenorhabdus mauleonii</name>
    <dbReference type="NCBI Taxonomy" id="351675"/>
    <lineage>
        <taxon>Bacteria</taxon>
        <taxon>Pseudomonadati</taxon>
        <taxon>Pseudomonadota</taxon>
        <taxon>Gammaproteobacteria</taxon>
        <taxon>Enterobacterales</taxon>
        <taxon>Morganellaceae</taxon>
        <taxon>Xenorhabdus</taxon>
    </lineage>
</organism>
<evidence type="ECO:0000256" key="1">
    <source>
        <dbReference type="ARBA" id="ARBA00001966"/>
    </source>
</evidence>
<dbReference type="InterPro" id="IPR007197">
    <property type="entry name" value="rSAM"/>
</dbReference>
<evidence type="ECO:0000256" key="2">
    <source>
        <dbReference type="ARBA" id="ARBA00022485"/>
    </source>
</evidence>
<comment type="cofactor">
    <cofactor evidence="1">
        <name>[4Fe-4S] cluster</name>
        <dbReference type="ChEBI" id="CHEBI:49883"/>
    </cofactor>
</comment>
<dbReference type="GO" id="GO:0044689">
    <property type="term" value="F:7,8-didemethyl-8-hydroxy-5-deazariboflavin synthase activity"/>
    <property type="evidence" value="ECO:0007669"/>
    <property type="project" value="TreeGrafter"/>
</dbReference>
<dbReference type="EMBL" id="FORG01000008">
    <property type="protein sequence ID" value="SFJ38509.1"/>
    <property type="molecule type" value="Genomic_DNA"/>
</dbReference>
<dbReference type="GO" id="GO:0051539">
    <property type="term" value="F:4 iron, 4 sulfur cluster binding"/>
    <property type="evidence" value="ECO:0007669"/>
    <property type="project" value="UniProtKB-KW"/>
</dbReference>
<dbReference type="AlphaFoldDB" id="A0A1I3QYG2"/>
<dbReference type="NCBIfam" id="TIGR04043">
    <property type="entry name" value="rSAM_MSMEG_0568"/>
    <property type="match status" value="1"/>
</dbReference>
<dbReference type="InterPro" id="IPR006638">
    <property type="entry name" value="Elp3/MiaA/NifB-like_rSAM"/>
</dbReference>
<evidence type="ECO:0000313" key="8">
    <source>
        <dbReference type="EMBL" id="PHM38690.1"/>
    </source>
</evidence>
<evidence type="ECO:0000259" key="7">
    <source>
        <dbReference type="PROSITE" id="PS51918"/>
    </source>
</evidence>
<dbReference type="NCBIfam" id="NF045502">
    <property type="entry name" value="variant_rSAM"/>
    <property type="match status" value="1"/>
</dbReference>
<dbReference type="InterPro" id="IPR034405">
    <property type="entry name" value="F420"/>
</dbReference>
<evidence type="ECO:0000256" key="4">
    <source>
        <dbReference type="ARBA" id="ARBA00022723"/>
    </source>
</evidence>
<keyword evidence="3" id="KW-0949">S-adenosyl-L-methionine</keyword>
<keyword evidence="2" id="KW-0004">4Fe-4S</keyword>
<dbReference type="Proteomes" id="UP000224607">
    <property type="component" value="Unassembled WGS sequence"/>
</dbReference>
<dbReference type="InterPro" id="IPR016779">
    <property type="entry name" value="rSAM_MSMEG0568"/>
</dbReference>
<dbReference type="Gene3D" id="3.20.20.70">
    <property type="entry name" value="Aldolase class I"/>
    <property type="match status" value="1"/>
</dbReference>
<dbReference type="InterPro" id="IPR013785">
    <property type="entry name" value="Aldolase_TIM"/>
</dbReference>
<dbReference type="GO" id="GO:0046872">
    <property type="term" value="F:metal ion binding"/>
    <property type="evidence" value="ECO:0007669"/>
    <property type="project" value="UniProtKB-KW"/>
</dbReference>
<dbReference type="CDD" id="cd01335">
    <property type="entry name" value="Radical_SAM"/>
    <property type="match status" value="1"/>
</dbReference>
<keyword evidence="6" id="KW-0411">Iron-sulfur</keyword>
<protein>
    <submittedName>
        <fullName evidence="8 9">Radical SAM protein</fullName>
    </submittedName>
</protein>
<dbReference type="PANTHER" id="PTHR43076:SF1">
    <property type="entry name" value="LIPOYL SYNTHASE 2"/>
    <property type="match status" value="1"/>
</dbReference>
<dbReference type="SFLD" id="SFLDS00029">
    <property type="entry name" value="Radical_SAM"/>
    <property type="match status" value="1"/>
</dbReference>
<dbReference type="Pfam" id="PF04055">
    <property type="entry name" value="Radical_SAM"/>
    <property type="match status" value="1"/>
</dbReference>
<evidence type="ECO:0000256" key="5">
    <source>
        <dbReference type="ARBA" id="ARBA00023004"/>
    </source>
</evidence>
<name>A0A1I3QYG2_9GAMM</name>
<dbReference type="PROSITE" id="PS51918">
    <property type="entry name" value="RADICAL_SAM"/>
    <property type="match status" value="1"/>
</dbReference>
<reference evidence="8 11" key="3">
    <citation type="journal article" date="2017" name="Nat. Microbiol.">
        <title>Natural product diversity associated with the nematode symbionts Photorhabdus and Xenorhabdus.</title>
        <authorList>
            <person name="Tobias N.J."/>
            <person name="Wolff H."/>
            <person name="Djahanschiri B."/>
            <person name="Grundmann F."/>
            <person name="Kronenwerth M."/>
            <person name="Shi Y.M."/>
            <person name="Simonyi S."/>
            <person name="Grun P."/>
            <person name="Shapiro-Ilan D."/>
            <person name="Pidot S.J."/>
            <person name="Stinear T.P."/>
            <person name="Ebersberger I."/>
            <person name="Bode H.B."/>
        </authorList>
    </citation>
    <scope>NUCLEOTIDE SEQUENCE [LARGE SCALE GENOMIC DNA]</scope>
    <source>
        <strain evidence="8 11">DSM 17908</strain>
    </source>
</reference>
<evidence type="ECO:0000313" key="10">
    <source>
        <dbReference type="Proteomes" id="UP000198919"/>
    </source>
</evidence>
<accession>A0A1I3QYG2</accession>
<dbReference type="SFLD" id="SFLDG01107">
    <property type="entry name" value="Uncharacterised_Radical_SAM_Su"/>
    <property type="match status" value="1"/>
</dbReference>
<dbReference type="PIRSF" id="PIRSF020870">
    <property type="entry name" value="Radical_SAM_bac_prd"/>
    <property type="match status" value="1"/>
</dbReference>
<dbReference type="EMBL" id="NITY01000015">
    <property type="protein sequence ID" value="PHM38690.1"/>
    <property type="molecule type" value="Genomic_DNA"/>
</dbReference>
<keyword evidence="11" id="KW-1185">Reference proteome</keyword>
<evidence type="ECO:0000256" key="6">
    <source>
        <dbReference type="ARBA" id="ARBA00023014"/>
    </source>
</evidence>
<dbReference type="SUPFAM" id="SSF102114">
    <property type="entry name" value="Radical SAM enzymes"/>
    <property type="match status" value="1"/>
</dbReference>
<keyword evidence="5" id="KW-0408">Iron</keyword>
<evidence type="ECO:0000256" key="3">
    <source>
        <dbReference type="ARBA" id="ARBA00022691"/>
    </source>
</evidence>
<dbReference type="Proteomes" id="UP000198919">
    <property type="component" value="Unassembled WGS sequence"/>
</dbReference>
<evidence type="ECO:0000313" key="9">
    <source>
        <dbReference type="EMBL" id="SFJ38509.1"/>
    </source>
</evidence>
<reference evidence="10" key="1">
    <citation type="submission" date="2016-10" db="EMBL/GenBank/DDBJ databases">
        <authorList>
            <person name="Varghese N."/>
            <person name="Submissions S."/>
        </authorList>
    </citation>
    <scope>NUCLEOTIDE SEQUENCE [LARGE SCALE GENOMIC DNA]</scope>
    <source>
        <strain evidence="10">DSM 17908</strain>
    </source>
</reference>
<gene>
    <name evidence="9" type="ORF">SAMN05421680_10859</name>
    <name evidence="8" type="ORF">Xmau_03400</name>
</gene>
<sequence length="379" mass="41152">MSAMPLSTVPLSTTALPTTQSPEIQLLTDLQCNGLKWEGEFGLSRKGGAGPSDHKALNLGGKTMMIPVLNLAAQESPYTAKPELNSDKVTVFKNRIPVATLTVPARPRFYDLKTAEGIAYEQIATLHSHDVLATTVLQHCIRMDDKATACQFCSIDQSLIGGRTLVRKRPEQLAEVAKAAVELDGVKQMVITTGTPNARDRGAKILYDSVRAIKAQVDLPIQVQCEPPDDFTWFQRLKEAGAVSIGMHLEAVSERVRQKIMPGKAEVSLEKYFSAFEAAVAVFGRGQVSTYILAGLGDTEAEIVEMTAKLTEMGVYPFVVPFVPIQGTPLEHHPKPDHAFMQSLYPKIGSQLKKHGLNSENTQAGCAKCGACSSLKAYE</sequence>
<reference evidence="9" key="2">
    <citation type="submission" date="2016-10" db="EMBL/GenBank/DDBJ databases">
        <authorList>
            <person name="de Groot N.N."/>
        </authorList>
    </citation>
    <scope>NUCLEOTIDE SEQUENCE [LARGE SCALE GENOMIC DNA]</scope>
    <source>
        <strain evidence="9">DSM 17908</strain>
    </source>
</reference>
<dbReference type="SMART" id="SM00729">
    <property type="entry name" value="Elp3"/>
    <property type="match status" value="1"/>
</dbReference>
<dbReference type="STRING" id="351675.SAMN05421680_10859"/>
<proteinExistence type="predicted"/>
<evidence type="ECO:0000313" key="11">
    <source>
        <dbReference type="Proteomes" id="UP000224607"/>
    </source>
</evidence>
<dbReference type="InterPro" id="IPR058240">
    <property type="entry name" value="rSAM_sf"/>
</dbReference>
<keyword evidence="4" id="KW-0479">Metal-binding</keyword>